<dbReference type="RefSeq" id="WP_124843622.1">
    <property type="nucleotide sequence ID" value="NZ_JAUNKP010000041.1"/>
</dbReference>
<dbReference type="GO" id="GO:0006412">
    <property type="term" value="P:translation"/>
    <property type="evidence" value="ECO:0007669"/>
    <property type="project" value="UniProtKB-UniRule"/>
</dbReference>
<evidence type="ECO:0000259" key="8">
    <source>
        <dbReference type="Pfam" id="PF00281"/>
    </source>
</evidence>
<feature type="domain" description="Large ribosomal subunit protein uL5 N-terminal" evidence="8">
    <location>
        <begin position="29"/>
        <end position="85"/>
    </location>
</feature>
<keyword evidence="6" id="KW-0699">rRNA-binding</keyword>
<evidence type="ECO:0000256" key="2">
    <source>
        <dbReference type="ARBA" id="ARBA00022980"/>
    </source>
</evidence>
<dbReference type="Pfam" id="PF00673">
    <property type="entry name" value="Ribosomal_L5_C"/>
    <property type="match status" value="1"/>
</dbReference>
<comment type="caution">
    <text evidence="10">The sequence shown here is derived from an EMBL/GenBank/DDBJ whole genome shotgun (WGS) entry which is preliminary data.</text>
</comment>
<accession>A0A3P1T9G1</accession>
<dbReference type="InterPro" id="IPR031309">
    <property type="entry name" value="Ribosomal_uL5_C"/>
</dbReference>
<dbReference type="EMBL" id="RQZG01000004">
    <property type="protein sequence ID" value="RRD06077.1"/>
    <property type="molecule type" value="Genomic_DNA"/>
</dbReference>
<name>A0A3P1T9G1_9ACTN</name>
<dbReference type="InterPro" id="IPR002132">
    <property type="entry name" value="Ribosomal_uL5"/>
</dbReference>
<comment type="function">
    <text evidence="6">This is 1 of the proteins that bind and probably mediate the attachment of the 5S RNA into the large ribosomal subunit, where it forms part of the central protuberance. In the 70S ribosome it contacts protein S13 of the 30S subunit (bridge B1b), connecting the 2 subunits; this bridge is implicated in subunit movement. Contacts the P site tRNA; the 5S rRNA and some of its associated proteins might help stabilize positioning of ribosome-bound tRNAs.</text>
</comment>
<evidence type="ECO:0000256" key="7">
    <source>
        <dbReference type="RuleBase" id="RU003930"/>
    </source>
</evidence>
<organism evidence="10 11">
    <name type="scientific">Arachnia propionica</name>
    <dbReference type="NCBI Taxonomy" id="1750"/>
    <lineage>
        <taxon>Bacteria</taxon>
        <taxon>Bacillati</taxon>
        <taxon>Actinomycetota</taxon>
        <taxon>Actinomycetes</taxon>
        <taxon>Propionibacteriales</taxon>
        <taxon>Propionibacteriaceae</taxon>
        <taxon>Arachnia</taxon>
    </lineage>
</organism>
<keyword evidence="6" id="KW-0694">RNA-binding</keyword>
<evidence type="ECO:0000313" key="11">
    <source>
        <dbReference type="Proteomes" id="UP000280819"/>
    </source>
</evidence>
<evidence type="ECO:0000256" key="4">
    <source>
        <dbReference type="ARBA" id="ARBA00035245"/>
    </source>
</evidence>
<reference evidence="10 11" key="1">
    <citation type="submission" date="2018-11" db="EMBL/GenBank/DDBJ databases">
        <title>Genomes From Bacteria Associated with the Canine Oral Cavity: a Test Case for Automated Genome-Based Taxonomic Assignment.</title>
        <authorList>
            <person name="Coil D.A."/>
            <person name="Jospin G."/>
            <person name="Darling A.E."/>
            <person name="Wallis C."/>
            <person name="Davis I.J."/>
            <person name="Harris S."/>
            <person name="Eisen J.A."/>
            <person name="Holcombe L.J."/>
            <person name="O'Flynn C."/>
        </authorList>
    </citation>
    <scope>NUCLEOTIDE SEQUENCE [LARGE SCALE GENOMIC DNA]</scope>
    <source>
        <strain evidence="10 11">OH887_COT-365</strain>
    </source>
</reference>
<comment type="subunit">
    <text evidence="6">Part of the 50S ribosomal subunit; part of the 5S rRNA/L5/L18/L25 subcomplex. Contacts the 5S rRNA and the P site tRNA. Forms a bridge to the 30S subunit in the 70S ribosome.</text>
</comment>
<dbReference type="NCBIfam" id="NF000585">
    <property type="entry name" value="PRK00010.1"/>
    <property type="match status" value="1"/>
</dbReference>
<evidence type="ECO:0000256" key="6">
    <source>
        <dbReference type="HAMAP-Rule" id="MF_01333"/>
    </source>
</evidence>
<dbReference type="InterPro" id="IPR020930">
    <property type="entry name" value="Ribosomal_uL5_bac-type"/>
</dbReference>
<sequence>MSEVEIPRLKKKYREQIVPALQEEFKYANVMQIPGLTKIVVNMGVGEAARDSKIIDGAVRDLTAITGQKPAVTKARKSIAQFKLREGMPIGCHVTLRGDRMWEFADRLLTLALPRIRDFRGLNGRQFDGKGNYTFGLNEQVMFLEIDQDKIDRVRGMDITFVTSATNDTEGRALLKHLGFPFKAVDDPKKVKSKRGPAFYAKKKK</sequence>
<evidence type="ECO:0000259" key="9">
    <source>
        <dbReference type="Pfam" id="PF00673"/>
    </source>
</evidence>
<dbReference type="FunFam" id="3.30.1440.10:FF:000001">
    <property type="entry name" value="50S ribosomal protein L5"/>
    <property type="match status" value="1"/>
</dbReference>
<dbReference type="GO" id="GO:0000049">
    <property type="term" value="F:tRNA binding"/>
    <property type="evidence" value="ECO:0007669"/>
    <property type="project" value="UniProtKB-UniRule"/>
</dbReference>
<dbReference type="HAMAP" id="MF_01333_B">
    <property type="entry name" value="Ribosomal_uL5_B"/>
    <property type="match status" value="1"/>
</dbReference>
<dbReference type="InterPro" id="IPR020929">
    <property type="entry name" value="Ribosomal_uL5_CS"/>
</dbReference>
<dbReference type="Proteomes" id="UP000280819">
    <property type="component" value="Unassembled WGS sequence"/>
</dbReference>
<evidence type="ECO:0000256" key="5">
    <source>
        <dbReference type="ARBA" id="ARBA00058604"/>
    </source>
</evidence>
<dbReference type="GO" id="GO:0003735">
    <property type="term" value="F:structural constituent of ribosome"/>
    <property type="evidence" value="ECO:0007669"/>
    <property type="project" value="InterPro"/>
</dbReference>
<dbReference type="OrthoDB" id="9806626at2"/>
<dbReference type="Gene3D" id="3.30.1440.10">
    <property type="match status" value="1"/>
</dbReference>
<keyword evidence="6" id="KW-0820">tRNA-binding</keyword>
<evidence type="ECO:0000313" key="10">
    <source>
        <dbReference type="EMBL" id="RRD06077.1"/>
    </source>
</evidence>
<feature type="domain" description="Large ribosomal subunit protein uL5 C-terminal" evidence="9">
    <location>
        <begin position="89"/>
        <end position="182"/>
    </location>
</feature>
<keyword evidence="2 6" id="KW-0689">Ribosomal protein</keyword>
<evidence type="ECO:0000256" key="3">
    <source>
        <dbReference type="ARBA" id="ARBA00023274"/>
    </source>
</evidence>
<protein>
    <recommendedName>
        <fullName evidence="4 6">Large ribosomal subunit protein uL5</fullName>
    </recommendedName>
</protein>
<keyword evidence="3 6" id="KW-0687">Ribonucleoprotein</keyword>
<comment type="function">
    <text evidence="5">This is one of the proteins that bind and probably mediate the attachment of the 5S RNA into the large ribosomal subunit, where it forms part of the central protuberance. In the 70S ribosome it contacts protein S13 of the 30S subunit (bridge B1b), connecting the 2 subunits; this bridge is implicated in subunit movement. Contacts the P site tRNA; the 5S rRNA and some of its associated proteins might help stabilize positioning of ribosome-bound tRNAs.</text>
</comment>
<proteinExistence type="inferred from homology"/>
<dbReference type="InterPro" id="IPR031310">
    <property type="entry name" value="Ribosomal_uL5_N"/>
</dbReference>
<dbReference type="InterPro" id="IPR022803">
    <property type="entry name" value="Ribosomal_uL5_dom_sf"/>
</dbReference>
<evidence type="ECO:0000256" key="1">
    <source>
        <dbReference type="ARBA" id="ARBA00008553"/>
    </source>
</evidence>
<comment type="similarity">
    <text evidence="1 6 7">Belongs to the universal ribosomal protein uL5 family.</text>
</comment>
<gene>
    <name evidence="6" type="primary">rplE</name>
    <name evidence="10" type="ORF">EII34_05180</name>
</gene>
<dbReference type="PANTHER" id="PTHR11994">
    <property type="entry name" value="60S RIBOSOMAL PROTEIN L11-RELATED"/>
    <property type="match status" value="1"/>
</dbReference>
<dbReference type="Pfam" id="PF00281">
    <property type="entry name" value="Ribosomal_L5"/>
    <property type="match status" value="1"/>
</dbReference>
<dbReference type="GO" id="GO:1990904">
    <property type="term" value="C:ribonucleoprotein complex"/>
    <property type="evidence" value="ECO:0007669"/>
    <property type="project" value="UniProtKB-KW"/>
</dbReference>
<dbReference type="AlphaFoldDB" id="A0A3P1T9G1"/>
<dbReference type="PROSITE" id="PS00358">
    <property type="entry name" value="RIBOSOMAL_L5"/>
    <property type="match status" value="1"/>
</dbReference>
<dbReference type="GO" id="GO:0005840">
    <property type="term" value="C:ribosome"/>
    <property type="evidence" value="ECO:0007669"/>
    <property type="project" value="UniProtKB-KW"/>
</dbReference>
<dbReference type="PIRSF" id="PIRSF002161">
    <property type="entry name" value="Ribosomal_L5"/>
    <property type="match status" value="1"/>
</dbReference>
<dbReference type="GO" id="GO:0019843">
    <property type="term" value="F:rRNA binding"/>
    <property type="evidence" value="ECO:0007669"/>
    <property type="project" value="UniProtKB-UniRule"/>
</dbReference>
<dbReference type="SUPFAM" id="SSF55282">
    <property type="entry name" value="RL5-like"/>
    <property type="match status" value="1"/>
</dbReference>